<gene>
    <name evidence="2" type="ORF">ACFSJH_07410</name>
</gene>
<keyword evidence="1" id="KW-1133">Transmembrane helix</keyword>
<accession>A0ABW4YIX1</accession>
<evidence type="ECO:0000313" key="3">
    <source>
        <dbReference type="Proteomes" id="UP001597362"/>
    </source>
</evidence>
<name>A0ABW4YIX1_9BACL</name>
<organism evidence="2 3">
    <name type="scientific">Paenibacillus yanchengensis</name>
    <dbReference type="NCBI Taxonomy" id="2035833"/>
    <lineage>
        <taxon>Bacteria</taxon>
        <taxon>Bacillati</taxon>
        <taxon>Bacillota</taxon>
        <taxon>Bacilli</taxon>
        <taxon>Bacillales</taxon>
        <taxon>Paenibacillaceae</taxon>
        <taxon>Paenibacillus</taxon>
    </lineage>
</organism>
<feature type="transmembrane region" description="Helical" evidence="1">
    <location>
        <begin position="61"/>
        <end position="83"/>
    </location>
</feature>
<keyword evidence="1" id="KW-0812">Transmembrane</keyword>
<comment type="caution">
    <text evidence="2">The sequence shown here is derived from an EMBL/GenBank/DDBJ whole genome shotgun (WGS) entry which is preliminary data.</text>
</comment>
<reference evidence="3" key="1">
    <citation type="journal article" date="2019" name="Int. J. Syst. Evol. Microbiol.">
        <title>The Global Catalogue of Microorganisms (GCM) 10K type strain sequencing project: providing services to taxonomists for standard genome sequencing and annotation.</title>
        <authorList>
            <consortium name="The Broad Institute Genomics Platform"/>
            <consortium name="The Broad Institute Genome Sequencing Center for Infectious Disease"/>
            <person name="Wu L."/>
            <person name="Ma J."/>
        </authorList>
    </citation>
    <scope>NUCLEOTIDE SEQUENCE [LARGE SCALE GENOMIC DNA]</scope>
    <source>
        <strain evidence="3">GH52</strain>
    </source>
</reference>
<proteinExistence type="predicted"/>
<protein>
    <submittedName>
        <fullName evidence="2">Hemolysin XhlA family protein</fullName>
    </submittedName>
</protein>
<evidence type="ECO:0000313" key="2">
    <source>
        <dbReference type="EMBL" id="MFD2115557.1"/>
    </source>
</evidence>
<sequence length="85" mass="9705">MPDKEIQLEILQRLTRVETQLGDMNKEFDRSRHANQLVIEAMSLVKNSISRLEKIEDNQKWLWRTITGAVVVAVVSFIIGGGLNL</sequence>
<dbReference type="RefSeq" id="WP_377770827.1">
    <property type="nucleotide sequence ID" value="NZ_JBHUHO010000020.1"/>
</dbReference>
<dbReference type="EMBL" id="JBHUHO010000020">
    <property type="protein sequence ID" value="MFD2115557.1"/>
    <property type="molecule type" value="Genomic_DNA"/>
</dbReference>
<keyword evidence="1" id="KW-0472">Membrane</keyword>
<keyword evidence="3" id="KW-1185">Reference proteome</keyword>
<dbReference type="InterPro" id="IPR019715">
    <property type="entry name" value="Haemolysin_XhlA"/>
</dbReference>
<dbReference type="Proteomes" id="UP001597362">
    <property type="component" value="Unassembled WGS sequence"/>
</dbReference>
<dbReference type="Pfam" id="PF10779">
    <property type="entry name" value="XhlA"/>
    <property type="match status" value="1"/>
</dbReference>
<evidence type="ECO:0000256" key="1">
    <source>
        <dbReference type="SAM" id="Phobius"/>
    </source>
</evidence>